<protein>
    <recommendedName>
        <fullName evidence="4">Soluble cytochrome b562</fullName>
    </recommendedName>
</protein>
<accession>A0A1G8NDK3</accession>
<dbReference type="EMBL" id="FNES01000001">
    <property type="protein sequence ID" value="SDI78339.1"/>
    <property type="molecule type" value="Genomic_DNA"/>
</dbReference>
<feature type="signal peptide" evidence="1">
    <location>
        <begin position="1"/>
        <end position="22"/>
    </location>
</feature>
<organism evidence="2 3">
    <name type="scientific">Billgrantia gudaonensis</name>
    <dbReference type="NCBI Taxonomy" id="376427"/>
    <lineage>
        <taxon>Bacteria</taxon>
        <taxon>Pseudomonadati</taxon>
        <taxon>Pseudomonadota</taxon>
        <taxon>Gammaproteobacteria</taxon>
        <taxon>Oceanospirillales</taxon>
        <taxon>Halomonadaceae</taxon>
        <taxon>Billgrantia</taxon>
    </lineage>
</organism>
<dbReference type="Pfam" id="PF20531">
    <property type="entry name" value="DUF6746"/>
    <property type="match status" value="1"/>
</dbReference>
<sequence>MKQPLIALALASLMTTASLAVADEQERVDHFEAKSSETLVEAVANFTEYNEKLAAILEKDELSDEDMGNIHQLSYTIEEALAKIHTDLENVAATLEEVHLGSETGDYEGVKANGEAYLKTAWTVIR</sequence>
<dbReference type="RefSeq" id="WP_176761428.1">
    <property type="nucleotide sequence ID" value="NZ_FNES01000001.1"/>
</dbReference>
<evidence type="ECO:0000313" key="2">
    <source>
        <dbReference type="EMBL" id="SDI78339.1"/>
    </source>
</evidence>
<dbReference type="InterPro" id="IPR046634">
    <property type="entry name" value="DUF6746"/>
</dbReference>
<keyword evidence="1" id="KW-0732">Signal</keyword>
<proteinExistence type="predicted"/>
<dbReference type="Proteomes" id="UP000198525">
    <property type="component" value="Unassembled WGS sequence"/>
</dbReference>
<feature type="chain" id="PRO_5011620894" description="Soluble cytochrome b562" evidence="1">
    <location>
        <begin position="23"/>
        <end position="126"/>
    </location>
</feature>
<dbReference type="STRING" id="376427.SAMN04487954_101301"/>
<keyword evidence="3" id="KW-1185">Reference proteome</keyword>
<evidence type="ECO:0000313" key="3">
    <source>
        <dbReference type="Proteomes" id="UP000198525"/>
    </source>
</evidence>
<gene>
    <name evidence="2" type="ORF">SAMN04487954_101301</name>
</gene>
<reference evidence="2 3" key="1">
    <citation type="submission" date="2016-10" db="EMBL/GenBank/DDBJ databases">
        <authorList>
            <person name="de Groot N.N."/>
        </authorList>
    </citation>
    <scope>NUCLEOTIDE SEQUENCE [LARGE SCALE GENOMIC DNA]</scope>
    <source>
        <strain evidence="2 3">CGMCC 1.6133</strain>
    </source>
</reference>
<evidence type="ECO:0000256" key="1">
    <source>
        <dbReference type="SAM" id="SignalP"/>
    </source>
</evidence>
<name>A0A1G8NDK3_9GAMM</name>
<evidence type="ECO:0008006" key="4">
    <source>
        <dbReference type="Google" id="ProtNLM"/>
    </source>
</evidence>
<dbReference type="AlphaFoldDB" id="A0A1G8NDK3"/>